<evidence type="ECO:0000256" key="2">
    <source>
        <dbReference type="ARBA" id="ARBA00022475"/>
    </source>
</evidence>
<evidence type="ECO:0000313" key="11">
    <source>
        <dbReference type="EMBL" id="SFM16643.1"/>
    </source>
</evidence>
<feature type="transmembrane region" description="Helical" evidence="8">
    <location>
        <begin position="50"/>
        <end position="75"/>
    </location>
</feature>
<dbReference type="OrthoDB" id="2489132at2"/>
<keyword evidence="8" id="KW-0812">Transmembrane</keyword>
<dbReference type="InterPro" id="IPR003660">
    <property type="entry name" value="HAMP_dom"/>
</dbReference>
<dbReference type="SMART" id="SM00283">
    <property type="entry name" value="MA"/>
    <property type="match status" value="1"/>
</dbReference>
<evidence type="ECO:0000256" key="1">
    <source>
        <dbReference type="ARBA" id="ARBA00004236"/>
    </source>
</evidence>
<dbReference type="Proteomes" id="UP000198565">
    <property type="component" value="Unassembled WGS sequence"/>
</dbReference>
<dbReference type="SUPFAM" id="SSF58104">
    <property type="entry name" value="Methyl-accepting chemotaxis protein (MCP) signaling domain"/>
    <property type="match status" value="1"/>
</dbReference>
<dbReference type="PROSITE" id="PS50885">
    <property type="entry name" value="HAMP"/>
    <property type="match status" value="1"/>
</dbReference>
<keyword evidence="2" id="KW-1003">Cell membrane</keyword>
<keyword evidence="4 6" id="KW-0807">Transducer</keyword>
<dbReference type="AlphaFoldDB" id="A0A1I4NNB2"/>
<keyword evidence="12" id="KW-1185">Reference proteome</keyword>
<comment type="similarity">
    <text evidence="5">Belongs to the methyl-accepting chemotaxis (MCP) protein family.</text>
</comment>
<organism evidence="11 12">
    <name type="scientific">Gracilibacillus orientalis</name>
    <dbReference type="NCBI Taxonomy" id="334253"/>
    <lineage>
        <taxon>Bacteria</taxon>
        <taxon>Bacillati</taxon>
        <taxon>Bacillota</taxon>
        <taxon>Bacilli</taxon>
        <taxon>Bacillales</taxon>
        <taxon>Bacillaceae</taxon>
        <taxon>Gracilibacillus</taxon>
    </lineage>
</organism>
<protein>
    <submittedName>
        <fullName evidence="11">Methyl-accepting chemotaxis protein</fullName>
    </submittedName>
</protein>
<evidence type="ECO:0000259" key="9">
    <source>
        <dbReference type="PROSITE" id="PS50111"/>
    </source>
</evidence>
<evidence type="ECO:0000256" key="4">
    <source>
        <dbReference type="ARBA" id="ARBA00023224"/>
    </source>
</evidence>
<dbReference type="Gene3D" id="1.10.287.950">
    <property type="entry name" value="Methyl-accepting chemotaxis protein"/>
    <property type="match status" value="1"/>
</dbReference>
<dbReference type="EMBL" id="FOTR01000009">
    <property type="protein sequence ID" value="SFM16643.1"/>
    <property type="molecule type" value="Genomic_DNA"/>
</dbReference>
<proteinExistence type="inferred from homology"/>
<dbReference type="STRING" id="334253.SAMN04487943_10929"/>
<feature type="domain" description="HAMP" evidence="10">
    <location>
        <begin position="73"/>
        <end position="127"/>
    </location>
</feature>
<feature type="coiled-coil region" evidence="7">
    <location>
        <begin position="392"/>
        <end position="433"/>
    </location>
</feature>
<dbReference type="PANTHER" id="PTHR32089:SF112">
    <property type="entry name" value="LYSOZYME-LIKE PROTEIN-RELATED"/>
    <property type="match status" value="1"/>
</dbReference>
<evidence type="ECO:0000256" key="7">
    <source>
        <dbReference type="SAM" id="Coils"/>
    </source>
</evidence>
<accession>A0A1I4NNB2</accession>
<gene>
    <name evidence="11" type="ORF">SAMN04487943_10929</name>
</gene>
<dbReference type="Pfam" id="PF00015">
    <property type="entry name" value="MCPsignal"/>
    <property type="match status" value="1"/>
</dbReference>
<dbReference type="GO" id="GO:0005886">
    <property type="term" value="C:plasma membrane"/>
    <property type="evidence" value="ECO:0007669"/>
    <property type="project" value="UniProtKB-SubCell"/>
</dbReference>
<evidence type="ECO:0000256" key="8">
    <source>
        <dbReference type="SAM" id="Phobius"/>
    </source>
</evidence>
<comment type="subcellular location">
    <subcellularLocation>
        <location evidence="1">Cell membrane</location>
    </subcellularLocation>
</comment>
<evidence type="ECO:0000256" key="3">
    <source>
        <dbReference type="ARBA" id="ARBA00023136"/>
    </source>
</evidence>
<dbReference type="PANTHER" id="PTHR32089">
    <property type="entry name" value="METHYL-ACCEPTING CHEMOTAXIS PROTEIN MCPB"/>
    <property type="match status" value="1"/>
</dbReference>
<dbReference type="PROSITE" id="PS50111">
    <property type="entry name" value="CHEMOTAXIS_TRANSDUC_2"/>
    <property type="match status" value="1"/>
</dbReference>
<evidence type="ECO:0000313" key="12">
    <source>
        <dbReference type="Proteomes" id="UP000198565"/>
    </source>
</evidence>
<reference evidence="12" key="1">
    <citation type="submission" date="2016-10" db="EMBL/GenBank/DDBJ databases">
        <authorList>
            <person name="Varghese N."/>
            <person name="Submissions S."/>
        </authorList>
    </citation>
    <scope>NUCLEOTIDE SEQUENCE [LARGE SCALE GENOMIC DNA]</scope>
    <source>
        <strain evidence="12">CGMCC 1.4250</strain>
    </source>
</reference>
<name>A0A1I4NNB2_9BACI</name>
<dbReference type="InterPro" id="IPR004089">
    <property type="entry name" value="MCPsignal_dom"/>
</dbReference>
<dbReference type="CDD" id="cd06225">
    <property type="entry name" value="HAMP"/>
    <property type="match status" value="1"/>
</dbReference>
<evidence type="ECO:0000256" key="5">
    <source>
        <dbReference type="ARBA" id="ARBA00029447"/>
    </source>
</evidence>
<dbReference type="GO" id="GO:0007165">
    <property type="term" value="P:signal transduction"/>
    <property type="evidence" value="ECO:0007669"/>
    <property type="project" value="UniProtKB-KW"/>
</dbReference>
<evidence type="ECO:0000256" key="6">
    <source>
        <dbReference type="PROSITE-ProRule" id="PRU00284"/>
    </source>
</evidence>
<feature type="transmembrane region" description="Helical" evidence="8">
    <location>
        <begin position="15"/>
        <end position="38"/>
    </location>
</feature>
<evidence type="ECO:0000259" key="10">
    <source>
        <dbReference type="PROSITE" id="PS50885"/>
    </source>
</evidence>
<sequence>MEGKTKKGVSLRVKLVVFTTLLAIITYTTSGFFIYFLQELIRPYIQISELWYVLGTLLLGIIWSGILAFAAAGLITKSLNRLKSIATKVADGDLNQEIESPKTTEDEIGALTVAFQKMVHHLKTVLTEIDQHATETSQSVHKMKDAASTSKQQTNVLEDTIGQISTGSAETSDAIQQTAEAVENSTRLATQVDQKAEDSQTKSNEMVQQLNESKDVISQLLTGITQLADNQDHALHDVNRLSQKAKEVENVISLVGNISEQTNLLALNASIEASRAGEEGKGFAVVAEEVRKLADQSSDAVQTISNLIQDMQKDVELVVVNMRTQVDETRGEVKNGEQTNKVIDNMSSSVHQVASAIGEISQLVDNQLQEIEATQAKSQNVAAIAEETSAGAQEMRATVEEQANFAENLEELAVSLEQQAQNLKIKIEQFKLS</sequence>
<keyword evidence="7" id="KW-0175">Coiled coil</keyword>
<dbReference type="RefSeq" id="WP_091484566.1">
    <property type="nucleotide sequence ID" value="NZ_FOTR01000009.1"/>
</dbReference>
<dbReference type="SMART" id="SM00304">
    <property type="entry name" value="HAMP"/>
    <property type="match status" value="1"/>
</dbReference>
<keyword evidence="8" id="KW-1133">Transmembrane helix</keyword>
<dbReference type="Pfam" id="PF00672">
    <property type="entry name" value="HAMP"/>
    <property type="match status" value="1"/>
</dbReference>
<dbReference type="Gene3D" id="6.10.340.10">
    <property type="match status" value="1"/>
</dbReference>
<keyword evidence="3 8" id="KW-0472">Membrane</keyword>
<feature type="domain" description="Methyl-accepting transducer" evidence="9">
    <location>
        <begin position="146"/>
        <end position="382"/>
    </location>
</feature>